<protein>
    <submittedName>
        <fullName evidence="1">Uncharacterized protein</fullName>
    </submittedName>
</protein>
<evidence type="ECO:0000313" key="2">
    <source>
        <dbReference type="Proteomes" id="UP000596902"/>
    </source>
</evidence>
<dbReference type="AlphaFoldDB" id="A0A8H7EIX6"/>
<organism evidence="1 2">
    <name type="scientific">Alternaria burnsii</name>
    <dbReference type="NCBI Taxonomy" id="1187904"/>
    <lineage>
        <taxon>Eukaryota</taxon>
        <taxon>Fungi</taxon>
        <taxon>Dikarya</taxon>
        <taxon>Ascomycota</taxon>
        <taxon>Pezizomycotina</taxon>
        <taxon>Dothideomycetes</taxon>
        <taxon>Pleosporomycetidae</taxon>
        <taxon>Pleosporales</taxon>
        <taxon>Pleosporineae</taxon>
        <taxon>Pleosporaceae</taxon>
        <taxon>Alternaria</taxon>
        <taxon>Alternaria sect. Alternaria</taxon>
    </lineage>
</organism>
<gene>
    <name evidence="1" type="ORF">GT037_000792</name>
</gene>
<name>A0A8H7EIX6_9PLEO</name>
<proteinExistence type="predicted"/>
<comment type="caution">
    <text evidence="1">The sequence shown here is derived from an EMBL/GenBank/DDBJ whole genome shotgun (WGS) entry which is preliminary data.</text>
</comment>
<accession>A0A8H7EIX6</accession>
<dbReference type="RefSeq" id="XP_038791695.1">
    <property type="nucleotide sequence ID" value="XM_038925839.1"/>
</dbReference>
<dbReference type="Proteomes" id="UP000596902">
    <property type="component" value="Unassembled WGS sequence"/>
</dbReference>
<dbReference type="EMBL" id="JAAABM010000001">
    <property type="protein sequence ID" value="KAF7681816.1"/>
    <property type="molecule type" value="Genomic_DNA"/>
</dbReference>
<evidence type="ECO:0000313" key="1">
    <source>
        <dbReference type="EMBL" id="KAF7681816.1"/>
    </source>
</evidence>
<reference evidence="1" key="1">
    <citation type="submission" date="2020-01" db="EMBL/GenBank/DDBJ databases">
        <authorList>
            <person name="Feng Z.H.Z."/>
        </authorList>
    </citation>
    <scope>NUCLEOTIDE SEQUENCE</scope>
    <source>
        <strain evidence="1">CBS107.38</strain>
    </source>
</reference>
<keyword evidence="2" id="KW-1185">Reference proteome</keyword>
<dbReference type="GeneID" id="62199017"/>
<sequence>MVPQPLLPKCVFFPLGGTTRSSVRRVDTVFALVHSRADRSHDDREGSPSSYLQW</sequence>
<reference evidence="1" key="2">
    <citation type="submission" date="2020-08" db="EMBL/GenBank/DDBJ databases">
        <title>Draft Genome Sequence of Cumin Blight Pathogen Alternaria burnsii.</title>
        <authorList>
            <person name="Feng Z."/>
        </authorList>
    </citation>
    <scope>NUCLEOTIDE SEQUENCE</scope>
    <source>
        <strain evidence="1">CBS107.38</strain>
    </source>
</reference>